<name>S5Z3J2_GEOG3</name>
<gene>
    <name evidence="2" type="ORF">M493_06330</name>
</gene>
<evidence type="ECO:0000313" key="2">
    <source>
        <dbReference type="EMBL" id="AGT31562.1"/>
    </source>
</evidence>
<evidence type="ECO:0000313" key="3">
    <source>
        <dbReference type="Proteomes" id="UP000015500"/>
    </source>
</evidence>
<reference evidence="2 3" key="1">
    <citation type="journal article" date="2014" name="Genome Announc.">
        <title>Complete Genome Sequence of the Thermophilic Polychlorinated Biphenyl Degrader Geobacillus sp. Strain JF8 (NBRC 109937).</title>
        <authorList>
            <person name="Shintani M."/>
            <person name="Ohtsubo Y."/>
            <person name="Fukuda K."/>
            <person name="Hosoyama A."/>
            <person name="Ohji S."/>
            <person name="Yamazoe A."/>
            <person name="Fujita N."/>
            <person name="Nagata Y."/>
            <person name="Tsuda M."/>
            <person name="Hatta T."/>
            <person name="Kimbara K."/>
        </authorList>
    </citation>
    <scope>NUCLEOTIDE SEQUENCE [LARGE SCALE GENOMIC DNA]</scope>
    <source>
        <strain evidence="2 3">JF8</strain>
    </source>
</reference>
<proteinExistence type="predicted"/>
<organism evidence="2 3">
    <name type="scientific">Geobacillus genomosp. 3</name>
    <dbReference type="NCBI Taxonomy" id="1921421"/>
    <lineage>
        <taxon>Bacteria</taxon>
        <taxon>Bacillati</taxon>
        <taxon>Bacillota</taxon>
        <taxon>Bacilli</taxon>
        <taxon>Bacillales</taxon>
        <taxon>Anoxybacillaceae</taxon>
        <taxon>Geobacillus</taxon>
    </lineage>
</organism>
<dbReference type="PATRIC" id="fig|1345697.3.peg.1174"/>
<dbReference type="KEGG" id="gjf:M493_06330"/>
<dbReference type="AlphaFoldDB" id="S5Z3J2"/>
<dbReference type="EMBL" id="CP006254">
    <property type="protein sequence ID" value="AGT31562.1"/>
    <property type="molecule type" value="Genomic_DNA"/>
</dbReference>
<dbReference type="HOGENOM" id="CLU_2649305_0_0_9"/>
<accession>S5Z3J2</accession>
<dbReference type="STRING" id="1921421.M493_06330"/>
<keyword evidence="3" id="KW-1185">Reference proteome</keyword>
<protein>
    <submittedName>
        <fullName evidence="2">Uncharacterized protein</fullName>
    </submittedName>
</protein>
<feature type="region of interest" description="Disordered" evidence="1">
    <location>
        <begin position="31"/>
        <end position="60"/>
    </location>
</feature>
<sequence length="76" mass="7862">MEIQLSALPSIMPKVPKAVNLCFGAAPAHWTGEAGGRKRKMDGVDAPPSDGKTGGNAPVLKTIFSDKGKTIDIKGS</sequence>
<evidence type="ECO:0000256" key="1">
    <source>
        <dbReference type="SAM" id="MobiDB-lite"/>
    </source>
</evidence>
<dbReference type="Proteomes" id="UP000015500">
    <property type="component" value="Chromosome"/>
</dbReference>
<dbReference type="RefSeq" id="WP_020959372.1">
    <property type="nucleotide sequence ID" value="NC_022080.4"/>
</dbReference>